<dbReference type="GO" id="GO:0008168">
    <property type="term" value="F:methyltransferase activity"/>
    <property type="evidence" value="ECO:0007669"/>
    <property type="project" value="InterPro"/>
</dbReference>
<dbReference type="PROSITE" id="PS50878">
    <property type="entry name" value="RT_POL"/>
    <property type="match status" value="1"/>
</dbReference>
<name>A0AA47M6X2_MERPO</name>
<protein>
    <submittedName>
        <fullName evidence="2">RNA-directed DNA polymerase from transposon X-element</fullName>
    </submittedName>
</protein>
<feature type="domain" description="Reverse transcriptase" evidence="1">
    <location>
        <begin position="1"/>
        <end position="136"/>
    </location>
</feature>
<dbReference type="AlphaFoldDB" id="A0AA47M6X2"/>
<dbReference type="GO" id="GO:0016706">
    <property type="term" value="F:2-oxoglutarate-dependent dioxygenase activity"/>
    <property type="evidence" value="ECO:0007669"/>
    <property type="project" value="InterPro"/>
</dbReference>
<evidence type="ECO:0000259" key="1">
    <source>
        <dbReference type="PROSITE" id="PS50878"/>
    </source>
</evidence>
<comment type="caution">
    <text evidence="2">The sequence shown here is derived from an EMBL/GenBank/DDBJ whole genome shotgun (WGS) entry which is preliminary data.</text>
</comment>
<keyword evidence="2" id="KW-0548">Nucleotidyltransferase</keyword>
<dbReference type="InterPro" id="IPR000477">
    <property type="entry name" value="RT_dom"/>
</dbReference>
<accession>A0AA47M6X2</accession>
<dbReference type="InterPro" id="IPR043502">
    <property type="entry name" value="DNA/RNA_pol_sf"/>
</dbReference>
<dbReference type="PANTHER" id="PTHR33332">
    <property type="entry name" value="REVERSE TRANSCRIPTASE DOMAIN-CONTAINING PROTEIN"/>
    <property type="match status" value="1"/>
</dbReference>
<dbReference type="Pfam" id="PF09004">
    <property type="entry name" value="ALKBH8_N"/>
    <property type="match status" value="1"/>
</dbReference>
<sequence>MDFLTNRPQAVKLGSLSSSTITLNTGVPQGCVLSPLLYSLSTHDCAPVYGSNAIIKFADDTTVVRLIRDEDETAYRDEVQHLTMWCKNNNLELNTKKTKEIIVDFRRTRSRAHTPLHISGAEVERVSSFKFLGVHITENLSWSLNSSSLVKKAPQRLHFLRTLKKAQLCPRILSDFYRSTTESILTYCISVWYGNCNSVDCKALQRVVNSAQKTIGSKSIVKDDTHPNHGLFTLLPSGKRYRSLHSHTSRLKYSFFPEVLVDLRLSDVSTFLSLLQLMLNLPALGQFLELLLATLHCQVLSLIQAVLQVFHCDLQVLLHPLQSCPQLLNFSYHETVSTVDHGSLLLQVFPCSDSIIKLSLNIPQLLLGLSSLAVGMTQLNLHLIQISLHLLLDSQGIISAPDLRVKSCLHGVNDPLAVPLYLLHLLILLSYLPVNLTLNLVELQLHTQNLGLLMLQSSLMSEVGSQSIGPLHINHEVLHLTLESLFGLLQRGTLGIHSLNLFLSLLKALGKLFPLLSALDSISFILAPPLSNLTVGLGHSTLQLSLGLLLLLKLLPQKLLNLLSKGLFASGQLGDKSFFLLKLTTKLA</sequence>
<dbReference type="SUPFAM" id="SSF56672">
    <property type="entry name" value="DNA/RNA polymerases"/>
    <property type="match status" value="1"/>
</dbReference>
<dbReference type="EMBL" id="JAOPHQ010005693">
    <property type="protein sequence ID" value="KAK0134644.1"/>
    <property type="molecule type" value="Genomic_DNA"/>
</dbReference>
<evidence type="ECO:0000313" key="3">
    <source>
        <dbReference type="Proteomes" id="UP001174136"/>
    </source>
</evidence>
<reference evidence="2" key="1">
    <citation type="journal article" date="2023" name="Front. Mar. Sci.">
        <title>A new Merluccius polli reference genome to investigate the effects of global change in West African waters.</title>
        <authorList>
            <person name="Mateo J.L."/>
            <person name="Blanco-Fernandez C."/>
            <person name="Garcia-Vazquez E."/>
            <person name="Machado-Schiaffino G."/>
        </authorList>
    </citation>
    <scope>NUCLEOTIDE SEQUENCE</scope>
    <source>
        <strain evidence="2">C29</strain>
        <tissue evidence="2">Fin</tissue>
    </source>
</reference>
<keyword evidence="3" id="KW-1185">Reference proteome</keyword>
<organism evidence="2 3">
    <name type="scientific">Merluccius polli</name>
    <name type="common">Benguela hake</name>
    <name type="synonym">Merluccius cadenati</name>
    <dbReference type="NCBI Taxonomy" id="89951"/>
    <lineage>
        <taxon>Eukaryota</taxon>
        <taxon>Metazoa</taxon>
        <taxon>Chordata</taxon>
        <taxon>Craniata</taxon>
        <taxon>Vertebrata</taxon>
        <taxon>Euteleostomi</taxon>
        <taxon>Actinopterygii</taxon>
        <taxon>Neopterygii</taxon>
        <taxon>Teleostei</taxon>
        <taxon>Neoteleostei</taxon>
        <taxon>Acanthomorphata</taxon>
        <taxon>Zeiogadaria</taxon>
        <taxon>Gadariae</taxon>
        <taxon>Gadiformes</taxon>
        <taxon>Gadoidei</taxon>
        <taxon>Merlucciidae</taxon>
        <taxon>Merluccius</taxon>
    </lineage>
</organism>
<dbReference type="Pfam" id="PF00078">
    <property type="entry name" value="RVT_1"/>
    <property type="match status" value="1"/>
</dbReference>
<dbReference type="InterPro" id="IPR015095">
    <property type="entry name" value="AlkB_hom8_N"/>
</dbReference>
<evidence type="ECO:0000313" key="2">
    <source>
        <dbReference type="EMBL" id="KAK0134644.1"/>
    </source>
</evidence>
<dbReference type="Proteomes" id="UP001174136">
    <property type="component" value="Unassembled WGS sequence"/>
</dbReference>
<gene>
    <name evidence="2" type="ORF">N1851_029766</name>
</gene>
<proteinExistence type="predicted"/>
<keyword evidence="2" id="KW-0808">Transferase</keyword>
<dbReference type="GO" id="GO:0003964">
    <property type="term" value="F:RNA-directed DNA polymerase activity"/>
    <property type="evidence" value="ECO:0007669"/>
    <property type="project" value="UniProtKB-KW"/>
</dbReference>
<keyword evidence="2" id="KW-0695">RNA-directed DNA polymerase</keyword>